<gene>
    <name evidence="3" type="ORF">ACFSJH_18975</name>
</gene>
<dbReference type="Gene3D" id="2.30.30.40">
    <property type="entry name" value="SH3 Domains"/>
    <property type="match status" value="1"/>
</dbReference>
<keyword evidence="4" id="KW-1185">Reference proteome</keyword>
<name>A0ABW4YQ28_9BACL</name>
<evidence type="ECO:0000256" key="1">
    <source>
        <dbReference type="SAM" id="MobiDB-lite"/>
    </source>
</evidence>
<evidence type="ECO:0000259" key="2">
    <source>
        <dbReference type="Pfam" id="PF01832"/>
    </source>
</evidence>
<reference evidence="4" key="1">
    <citation type="journal article" date="2019" name="Int. J. Syst. Evol. Microbiol.">
        <title>The Global Catalogue of Microorganisms (GCM) 10K type strain sequencing project: providing services to taxonomists for standard genome sequencing and annotation.</title>
        <authorList>
            <consortium name="The Broad Institute Genomics Platform"/>
            <consortium name="The Broad Institute Genome Sequencing Center for Infectious Disease"/>
            <person name="Wu L."/>
            <person name="Ma J."/>
        </authorList>
    </citation>
    <scope>NUCLEOTIDE SEQUENCE [LARGE SCALE GENOMIC DNA]</scope>
    <source>
        <strain evidence="4">GH52</strain>
    </source>
</reference>
<dbReference type="InterPro" id="IPR002901">
    <property type="entry name" value="MGlyc_endo_b_GlcNAc-like_dom"/>
</dbReference>
<feature type="domain" description="Mannosyl-glycoprotein endo-beta-N-acetylglucosamidase-like" evidence="2">
    <location>
        <begin position="287"/>
        <end position="391"/>
    </location>
</feature>
<feature type="region of interest" description="Disordered" evidence="1">
    <location>
        <begin position="227"/>
        <end position="255"/>
    </location>
</feature>
<dbReference type="Gene3D" id="1.10.530.10">
    <property type="match status" value="1"/>
</dbReference>
<dbReference type="EMBL" id="JBHUHO010000047">
    <property type="protein sequence ID" value="MFD2117819.1"/>
    <property type="molecule type" value="Genomic_DNA"/>
</dbReference>
<dbReference type="RefSeq" id="WP_377775127.1">
    <property type="nucleotide sequence ID" value="NZ_JBHUHO010000047.1"/>
</dbReference>
<organism evidence="3 4">
    <name type="scientific">Paenibacillus yanchengensis</name>
    <dbReference type="NCBI Taxonomy" id="2035833"/>
    <lineage>
        <taxon>Bacteria</taxon>
        <taxon>Bacillati</taxon>
        <taxon>Bacillota</taxon>
        <taxon>Bacilli</taxon>
        <taxon>Bacillales</taxon>
        <taxon>Paenibacillaceae</taxon>
        <taxon>Paenibacillus</taxon>
    </lineage>
</organism>
<comment type="caution">
    <text evidence="3">The sequence shown here is derived from an EMBL/GenBank/DDBJ whole genome shotgun (WGS) entry which is preliminary data.</text>
</comment>
<evidence type="ECO:0000313" key="4">
    <source>
        <dbReference type="Proteomes" id="UP001597362"/>
    </source>
</evidence>
<dbReference type="Pfam" id="PF01832">
    <property type="entry name" value="Glucosaminidase"/>
    <property type="match status" value="1"/>
</dbReference>
<dbReference type="Proteomes" id="UP001597362">
    <property type="component" value="Unassembled WGS sequence"/>
</dbReference>
<protein>
    <submittedName>
        <fullName evidence="3">Glucosaminidase domain-containing protein</fullName>
    </submittedName>
</protein>
<evidence type="ECO:0000313" key="3">
    <source>
        <dbReference type="EMBL" id="MFD2117819.1"/>
    </source>
</evidence>
<proteinExistence type="predicted"/>
<sequence length="397" mass="44489">MKMMKHMLGITMIITLFVLLLPTVTVHLQAQASTEEENKGSATRVISTYHINQNKPMINSLYKIPRDFIDFDHYAKQATAISDPEAILQYLQTKETIQVHTKFKLKKRNMLLSSPPSEAKITRLHREIVKEQPIPLEEEIETVISTPIKKLFEVTAYFLNIRAEHHANSDILSTVKQGTILEVQSILENGWLKLTGGGFVSGKYTKPLEISEQESIIADKDKLEITPELDTDRKQQSAVTVQEKADIQPKNTTKPTNAVQQLSGLDAEQVEQLFGGSLLSGHDLGTAVMEMEEEYGINAFFTVAVMKLESGHGKSNLAQKKNNLFGLNAIDGQAFKKGYSFKTKGESVEKFAQLISKNYVNKGLTTIEKIAGKYCPTDDRWPGLVKSIMKSDFKKLT</sequence>
<accession>A0ABW4YQ28</accession>